<evidence type="ECO:0000256" key="8">
    <source>
        <dbReference type="ARBA" id="ARBA00034617"/>
    </source>
</evidence>
<evidence type="ECO:0000256" key="4">
    <source>
        <dbReference type="ARBA" id="ARBA00022806"/>
    </source>
</evidence>
<proteinExistence type="inferred from homology"/>
<name>A0A4R3MMR8_9FIRM</name>
<dbReference type="Gene3D" id="1.10.486.10">
    <property type="entry name" value="PCRA, domain 4"/>
    <property type="match status" value="1"/>
</dbReference>
<feature type="domain" description="UvrD-like helicase ATP-binding" evidence="12">
    <location>
        <begin position="1"/>
        <end position="274"/>
    </location>
</feature>
<comment type="catalytic activity">
    <reaction evidence="8">
        <text>Couples ATP hydrolysis with the unwinding of duplex DNA by translocating in the 3'-5' direction.</text>
        <dbReference type="EC" id="5.6.2.4"/>
    </reaction>
</comment>
<evidence type="ECO:0000313" key="15">
    <source>
        <dbReference type="Proteomes" id="UP000294902"/>
    </source>
</evidence>
<dbReference type="Pfam" id="PF13361">
    <property type="entry name" value="UvrD_C"/>
    <property type="match status" value="1"/>
</dbReference>
<dbReference type="PANTHER" id="PTHR11070">
    <property type="entry name" value="UVRD / RECB / PCRA DNA HELICASE FAMILY MEMBER"/>
    <property type="match status" value="1"/>
</dbReference>
<dbReference type="Pfam" id="PF00580">
    <property type="entry name" value="UvrD-helicase"/>
    <property type="match status" value="1"/>
</dbReference>
<dbReference type="InterPro" id="IPR027417">
    <property type="entry name" value="P-loop_NTPase"/>
</dbReference>
<dbReference type="EC" id="5.6.2.4" evidence="9"/>
<dbReference type="Gene3D" id="3.40.50.300">
    <property type="entry name" value="P-loop containing nucleotide triphosphate hydrolases"/>
    <property type="match status" value="2"/>
</dbReference>
<dbReference type="InterPro" id="IPR000212">
    <property type="entry name" value="DNA_helicase_UvrD/REP"/>
</dbReference>
<evidence type="ECO:0000256" key="2">
    <source>
        <dbReference type="ARBA" id="ARBA00022741"/>
    </source>
</evidence>
<dbReference type="OrthoDB" id="9810135at2"/>
<protein>
    <recommendedName>
        <fullName evidence="9">DNA 3'-5' helicase</fullName>
        <ecNumber evidence="9">5.6.2.4</ecNumber>
    </recommendedName>
</protein>
<dbReference type="GO" id="GO:0005524">
    <property type="term" value="F:ATP binding"/>
    <property type="evidence" value="ECO:0007669"/>
    <property type="project" value="UniProtKB-UniRule"/>
</dbReference>
<evidence type="ECO:0000256" key="5">
    <source>
        <dbReference type="ARBA" id="ARBA00022840"/>
    </source>
</evidence>
<evidence type="ECO:0000256" key="10">
    <source>
        <dbReference type="ARBA" id="ARBA00048988"/>
    </source>
</evidence>
<evidence type="ECO:0000256" key="1">
    <source>
        <dbReference type="ARBA" id="ARBA00009922"/>
    </source>
</evidence>
<evidence type="ECO:0000256" key="6">
    <source>
        <dbReference type="ARBA" id="ARBA00023125"/>
    </source>
</evidence>
<dbReference type="CDD" id="cd17932">
    <property type="entry name" value="DEXQc_UvrD"/>
    <property type="match status" value="1"/>
</dbReference>
<keyword evidence="2 11" id="KW-0547">Nucleotide-binding</keyword>
<evidence type="ECO:0000259" key="12">
    <source>
        <dbReference type="PROSITE" id="PS51198"/>
    </source>
</evidence>
<dbReference type="PROSITE" id="PS51217">
    <property type="entry name" value="UVRD_HELICASE_CTER"/>
    <property type="match status" value="1"/>
</dbReference>
<keyword evidence="7" id="KW-0413">Isomerase</keyword>
<dbReference type="SUPFAM" id="SSF52540">
    <property type="entry name" value="P-loop containing nucleoside triphosphate hydrolases"/>
    <property type="match status" value="1"/>
</dbReference>
<comment type="caution">
    <text evidence="14">The sequence shown here is derived from an EMBL/GenBank/DDBJ whole genome shotgun (WGS) entry which is preliminary data.</text>
</comment>
<reference evidence="14 15" key="1">
    <citation type="submission" date="2019-03" db="EMBL/GenBank/DDBJ databases">
        <title>Genomic Encyclopedia of Type Strains, Phase IV (KMG-IV): sequencing the most valuable type-strain genomes for metagenomic binning, comparative biology and taxonomic classification.</title>
        <authorList>
            <person name="Goeker M."/>
        </authorList>
    </citation>
    <scope>NUCLEOTIDE SEQUENCE [LARGE SCALE GENOMIC DNA]</scope>
    <source>
        <strain evidence="14 15">DSM 24629</strain>
    </source>
</reference>
<comment type="similarity">
    <text evidence="1">Belongs to the helicase family. UvrD subfamily.</text>
</comment>
<keyword evidence="6" id="KW-0238">DNA-binding</keyword>
<organism evidence="14 15">
    <name type="scientific">Natranaerovirga pectinivora</name>
    <dbReference type="NCBI Taxonomy" id="682400"/>
    <lineage>
        <taxon>Bacteria</taxon>
        <taxon>Bacillati</taxon>
        <taxon>Bacillota</taxon>
        <taxon>Clostridia</taxon>
        <taxon>Lachnospirales</taxon>
        <taxon>Natranaerovirgaceae</taxon>
        <taxon>Natranaerovirga</taxon>
    </lineage>
</organism>
<comment type="catalytic activity">
    <reaction evidence="10">
        <text>ATP + H2O = ADP + phosphate + H(+)</text>
        <dbReference type="Rhea" id="RHEA:13065"/>
        <dbReference type="ChEBI" id="CHEBI:15377"/>
        <dbReference type="ChEBI" id="CHEBI:15378"/>
        <dbReference type="ChEBI" id="CHEBI:30616"/>
        <dbReference type="ChEBI" id="CHEBI:43474"/>
        <dbReference type="ChEBI" id="CHEBI:456216"/>
        <dbReference type="EC" id="5.6.2.4"/>
    </reaction>
</comment>
<evidence type="ECO:0000313" key="14">
    <source>
        <dbReference type="EMBL" id="TCT16265.1"/>
    </source>
</evidence>
<dbReference type="RefSeq" id="WP_132250533.1">
    <property type="nucleotide sequence ID" value="NZ_SMAL01000002.1"/>
</dbReference>
<dbReference type="InterPro" id="IPR014016">
    <property type="entry name" value="UvrD-like_ATP-bd"/>
</dbReference>
<dbReference type="InterPro" id="IPR014017">
    <property type="entry name" value="DNA_helicase_UvrD-like_C"/>
</dbReference>
<dbReference type="GO" id="GO:0005829">
    <property type="term" value="C:cytosol"/>
    <property type="evidence" value="ECO:0007669"/>
    <property type="project" value="TreeGrafter"/>
</dbReference>
<dbReference type="PROSITE" id="PS51198">
    <property type="entry name" value="UVRD_HELICASE_ATP_BIND"/>
    <property type="match status" value="1"/>
</dbReference>
<dbReference type="GO" id="GO:0043138">
    <property type="term" value="F:3'-5' DNA helicase activity"/>
    <property type="evidence" value="ECO:0007669"/>
    <property type="project" value="UniProtKB-EC"/>
</dbReference>
<evidence type="ECO:0000256" key="9">
    <source>
        <dbReference type="ARBA" id="ARBA00034808"/>
    </source>
</evidence>
<evidence type="ECO:0000256" key="3">
    <source>
        <dbReference type="ARBA" id="ARBA00022801"/>
    </source>
</evidence>
<dbReference type="Gene3D" id="1.10.10.160">
    <property type="match status" value="1"/>
</dbReference>
<dbReference type="InterPro" id="IPR013986">
    <property type="entry name" value="DExx_box_DNA_helicase_dom_sf"/>
</dbReference>
<evidence type="ECO:0000256" key="7">
    <source>
        <dbReference type="ARBA" id="ARBA00023235"/>
    </source>
</evidence>
<sequence length="663" mass="78768">MFNNQTQQEAIDHNKGPMMVLAGPGSGKTTVITYRTKKLIEEYKVTPRNILVITFSKASAEEMKERFLNICGDDSVTFGTFHSVFFRIIRQTRMYKVDNVLSEDKKYPILLKIIKSLNVDYEDENELIHSILQEISYIKSELIEIEHYHSISCSNDVFREVFNIYERFKEERNLIDFDDMLEKCYQLLKNDKRTLEYWQKKFQYILIDEFQDINRIQYECIKLLSRPNNNLFVVGDDDQAIYEFRGAKPDFLLNFPKDFENTKKVVLSTNYRSTKEILKASLDVIDHNERRYSKELDTPNKQGEKPVVLTHNTIEDEADYIIESIKKKSSKIALSEMAIIYRTNMQGRFFIERLMDSNIPFIVRDQMSNIYEHWIAKDFIAYFTLTQNIKDIDALTRIINKPNRYINKDNLIYAKKFSDNIWEGLYNKYNHQSWMVDRLEELQYHLQTLKRLPPYDGIEYLRKNIGYDAYICDYAEFRKVNDKNLIEIAVELQESAKNYKSLDEWLNYIEHYTVELKENYQNKKHNKNALTLTTIHSAKGLEFHSVYLCGCNEGILPHEKSNDELSEEERRLFYVGVTRAKEELYISSFKERFNKKLEPSRYIQEMVMPITNLQVGKEIKHQQFGIGRIEKVEKDMIFIFFYMSKKLVKLSISHCLKNNLISV</sequence>
<keyword evidence="5 11" id="KW-0067">ATP-binding</keyword>
<keyword evidence="4 11" id="KW-0347">Helicase</keyword>
<dbReference type="EMBL" id="SMAL01000002">
    <property type="protein sequence ID" value="TCT16265.1"/>
    <property type="molecule type" value="Genomic_DNA"/>
</dbReference>
<feature type="domain" description="UvrD-like helicase C-terminal" evidence="13">
    <location>
        <begin position="275"/>
        <end position="540"/>
    </location>
</feature>
<evidence type="ECO:0000256" key="11">
    <source>
        <dbReference type="PROSITE-ProRule" id="PRU00560"/>
    </source>
</evidence>
<keyword evidence="15" id="KW-1185">Reference proteome</keyword>
<dbReference type="GO" id="GO:0033202">
    <property type="term" value="C:DNA helicase complex"/>
    <property type="evidence" value="ECO:0007669"/>
    <property type="project" value="TreeGrafter"/>
</dbReference>
<dbReference type="PANTHER" id="PTHR11070:SF2">
    <property type="entry name" value="ATP-DEPENDENT DNA HELICASE SRS2"/>
    <property type="match status" value="1"/>
</dbReference>
<dbReference type="AlphaFoldDB" id="A0A4R3MMR8"/>
<feature type="binding site" evidence="11">
    <location>
        <begin position="22"/>
        <end position="29"/>
    </location>
    <ligand>
        <name>ATP</name>
        <dbReference type="ChEBI" id="CHEBI:30616"/>
    </ligand>
</feature>
<accession>A0A4R3MMR8</accession>
<gene>
    <name evidence="14" type="ORF">EDC18_102282</name>
</gene>
<evidence type="ECO:0000259" key="13">
    <source>
        <dbReference type="PROSITE" id="PS51217"/>
    </source>
</evidence>
<dbReference type="GO" id="GO:0016887">
    <property type="term" value="F:ATP hydrolysis activity"/>
    <property type="evidence" value="ECO:0007669"/>
    <property type="project" value="RHEA"/>
</dbReference>
<dbReference type="Proteomes" id="UP000294902">
    <property type="component" value="Unassembled WGS sequence"/>
</dbReference>
<keyword evidence="3 11" id="KW-0378">Hydrolase</keyword>
<dbReference type="GO" id="GO:0000725">
    <property type="term" value="P:recombinational repair"/>
    <property type="evidence" value="ECO:0007669"/>
    <property type="project" value="TreeGrafter"/>
</dbReference>
<dbReference type="GO" id="GO:0003677">
    <property type="term" value="F:DNA binding"/>
    <property type="evidence" value="ECO:0007669"/>
    <property type="project" value="UniProtKB-KW"/>
</dbReference>